<evidence type="ECO:0000256" key="2">
    <source>
        <dbReference type="ARBA" id="ARBA00009784"/>
    </source>
</evidence>
<evidence type="ECO:0000256" key="5">
    <source>
        <dbReference type="ARBA" id="ARBA00022989"/>
    </source>
</evidence>
<evidence type="ECO:0000256" key="4">
    <source>
        <dbReference type="ARBA" id="ARBA00022692"/>
    </source>
</evidence>
<keyword evidence="3" id="KW-1003">Cell membrane</keyword>
<name>A0A0G3G0C9_9GAMM</name>
<dbReference type="OrthoDB" id="21094at2"/>
<organism evidence="8 9">
    <name type="scientific">Thioalkalivibrio versutus</name>
    <dbReference type="NCBI Taxonomy" id="106634"/>
    <lineage>
        <taxon>Bacteria</taxon>
        <taxon>Pseudomonadati</taxon>
        <taxon>Pseudomonadota</taxon>
        <taxon>Gammaproteobacteria</taxon>
        <taxon>Chromatiales</taxon>
        <taxon>Ectothiorhodospiraceae</taxon>
        <taxon>Thioalkalivibrio</taxon>
    </lineage>
</organism>
<feature type="transmembrane region" description="Helical" evidence="7">
    <location>
        <begin position="50"/>
        <end position="69"/>
    </location>
</feature>
<keyword evidence="5 7" id="KW-1133">Transmembrane helix</keyword>
<comment type="subcellular location">
    <subcellularLocation>
        <location evidence="1 7">Cell membrane</location>
        <topology evidence="1 7">Multi-pass membrane protein</topology>
    </subcellularLocation>
</comment>
<comment type="similarity">
    <text evidence="2 7">Belongs to the UPF0056 (MarC) family.</text>
</comment>
<keyword evidence="4 7" id="KW-0812">Transmembrane</keyword>
<reference evidence="8 9" key="1">
    <citation type="submission" date="2015-04" db="EMBL/GenBank/DDBJ databases">
        <title>Complete Sequence for the Genome of the Thioalkalivibrio versutus D301.</title>
        <authorList>
            <person name="Mu T."/>
            <person name="Zhou J."/>
            <person name="Xu X."/>
        </authorList>
    </citation>
    <scope>NUCLEOTIDE SEQUENCE [LARGE SCALE GENOMIC DNA]</scope>
    <source>
        <strain evidence="8 9">D301</strain>
    </source>
</reference>
<feature type="transmembrane region" description="Helical" evidence="7">
    <location>
        <begin position="117"/>
        <end position="140"/>
    </location>
</feature>
<keyword evidence="6 7" id="KW-0472">Membrane</keyword>
<dbReference type="Pfam" id="PF01914">
    <property type="entry name" value="MarC"/>
    <property type="match status" value="1"/>
</dbReference>
<proteinExistence type="inferred from homology"/>
<feature type="transmembrane region" description="Helical" evidence="7">
    <location>
        <begin position="188"/>
        <end position="214"/>
    </location>
</feature>
<accession>A0A0G3G0C9</accession>
<evidence type="ECO:0000256" key="7">
    <source>
        <dbReference type="RuleBase" id="RU362048"/>
    </source>
</evidence>
<dbReference type="EMBL" id="CP011367">
    <property type="protein sequence ID" value="AKJ94645.1"/>
    <property type="molecule type" value="Genomic_DNA"/>
</dbReference>
<protein>
    <recommendedName>
        <fullName evidence="7">UPF0056 membrane protein</fullName>
    </recommendedName>
</protein>
<dbReference type="KEGG" id="tvr:TVD_04335"/>
<dbReference type="RefSeq" id="WP_018169417.1">
    <property type="nucleotide sequence ID" value="NZ_CP011367.1"/>
</dbReference>
<keyword evidence="9" id="KW-1185">Reference proteome</keyword>
<feature type="transmembrane region" description="Helical" evidence="7">
    <location>
        <begin position="75"/>
        <end position="92"/>
    </location>
</feature>
<dbReference type="NCBIfam" id="TIGR00427">
    <property type="entry name" value="NAAT family transporter"/>
    <property type="match status" value="1"/>
</dbReference>
<gene>
    <name evidence="8" type="ORF">TVD_04335</name>
</gene>
<sequence>MLVLLEYLIVTFLAVFVIVNPLTTAFIFTAMLPRASEEKRRSTALRSVKVATALLFAFALLGGVIFQLFGITLAAFRIAGGIILFGIAIGMIRQKAASERETAEEVKADKGQVTEDISVIPLAIPFMSGPGAIATVMILTSEAPTIYHLVLVFLAVLACMVACYYAMVHSRYLVKFLGDTGKDILTKVFGLILAVLAVQFVINGVSDAAVGFLLDTQMLDGTEIEDPRLPPREND</sequence>
<dbReference type="PANTHER" id="PTHR33508:SF1">
    <property type="entry name" value="UPF0056 MEMBRANE PROTEIN YHCE"/>
    <property type="match status" value="1"/>
</dbReference>
<evidence type="ECO:0000256" key="1">
    <source>
        <dbReference type="ARBA" id="ARBA00004651"/>
    </source>
</evidence>
<dbReference type="STRING" id="106634.TVD_04335"/>
<evidence type="ECO:0000313" key="8">
    <source>
        <dbReference type="EMBL" id="AKJ94645.1"/>
    </source>
</evidence>
<feature type="transmembrane region" description="Helical" evidence="7">
    <location>
        <begin position="6"/>
        <end position="29"/>
    </location>
</feature>
<evidence type="ECO:0000256" key="6">
    <source>
        <dbReference type="ARBA" id="ARBA00023136"/>
    </source>
</evidence>
<feature type="transmembrane region" description="Helical" evidence="7">
    <location>
        <begin position="146"/>
        <end position="167"/>
    </location>
</feature>
<evidence type="ECO:0000256" key="3">
    <source>
        <dbReference type="ARBA" id="ARBA00022475"/>
    </source>
</evidence>
<dbReference type="PATRIC" id="fig|106634.4.peg.885"/>
<dbReference type="AlphaFoldDB" id="A0A0G3G0C9"/>
<dbReference type="PANTHER" id="PTHR33508">
    <property type="entry name" value="UPF0056 MEMBRANE PROTEIN YHCE"/>
    <property type="match status" value="1"/>
</dbReference>
<dbReference type="Proteomes" id="UP000064201">
    <property type="component" value="Chromosome"/>
</dbReference>
<evidence type="ECO:0000313" key="9">
    <source>
        <dbReference type="Proteomes" id="UP000064201"/>
    </source>
</evidence>
<dbReference type="InterPro" id="IPR002771">
    <property type="entry name" value="Multi_antbiot-R_MarC"/>
</dbReference>
<dbReference type="GO" id="GO:0005886">
    <property type="term" value="C:plasma membrane"/>
    <property type="evidence" value="ECO:0007669"/>
    <property type="project" value="UniProtKB-SubCell"/>
</dbReference>